<proteinExistence type="predicted"/>
<accession>A0AA85JJS9</accession>
<evidence type="ECO:0000256" key="1">
    <source>
        <dbReference type="SAM" id="Phobius"/>
    </source>
</evidence>
<feature type="transmembrane region" description="Helical" evidence="1">
    <location>
        <begin position="122"/>
        <end position="148"/>
    </location>
</feature>
<feature type="transmembrane region" description="Helical" evidence="1">
    <location>
        <begin position="325"/>
        <end position="349"/>
    </location>
</feature>
<sequence length="524" mass="60038">MEILNSDAFTFIGFPRSASEIIYNCIDYHQRLQKLNYTQPEHSLYSSTNDYDNYRNDALISSDDTLEINYLNESYSSTMINSNCPGLRSQSTVAHISMAVATITMLIHFILVTIVNNELKKLYGVCLIIVILFNALHSGILFASAYMPTTISFNLTEKEITYFIKKNLFFNCWFMDVITHYLILSIYLGIFFGLIERYRCINQYFKRPSITLKSFNALFRKHRRRNNSSTKMHNEWFTDPYTIICGGSCHSSNNNVTNISSDNKVKNQCKIFKKLDDTPKNHERRTRFLPQKDKYFEQNRNRMMSTSHRLVFNDLNIQNNRTWNITVIAGVLCLPILPTGYGVWASYYLSLNSVWNPSYGIITCGNLGGCLAAHQLLMHMPIAFLCLGIITLIILISIKTDTNCLIPEQLNVQSLDANARFRMLTKIAISHTIVWITAFLSNYICHAATWQFYGLVIALQSLYIIVSFAFSRPFLEVIFKRDDPLSRLKLDNLAMQLPLGVFRGHGSVSTTTNLGGCSKSPFTR</sequence>
<dbReference type="Proteomes" id="UP000050795">
    <property type="component" value="Unassembled WGS sequence"/>
</dbReference>
<keyword evidence="2" id="KW-1185">Reference proteome</keyword>
<evidence type="ECO:0000313" key="3">
    <source>
        <dbReference type="WBParaSite" id="TREG1_36780.1"/>
    </source>
</evidence>
<feature type="transmembrane region" description="Helical" evidence="1">
    <location>
        <begin position="376"/>
        <end position="398"/>
    </location>
</feature>
<evidence type="ECO:0000313" key="2">
    <source>
        <dbReference type="Proteomes" id="UP000050795"/>
    </source>
</evidence>
<feature type="transmembrane region" description="Helical" evidence="1">
    <location>
        <begin position="168"/>
        <end position="195"/>
    </location>
</feature>
<keyword evidence="1" id="KW-1133">Transmembrane helix</keyword>
<protein>
    <submittedName>
        <fullName evidence="3">G_PROTEIN_RECEP_F1_2 domain-containing protein</fullName>
    </submittedName>
</protein>
<organism evidence="2 3">
    <name type="scientific">Trichobilharzia regenti</name>
    <name type="common">Nasal bird schistosome</name>
    <dbReference type="NCBI Taxonomy" id="157069"/>
    <lineage>
        <taxon>Eukaryota</taxon>
        <taxon>Metazoa</taxon>
        <taxon>Spiralia</taxon>
        <taxon>Lophotrochozoa</taxon>
        <taxon>Platyhelminthes</taxon>
        <taxon>Trematoda</taxon>
        <taxon>Digenea</taxon>
        <taxon>Strigeidida</taxon>
        <taxon>Schistosomatoidea</taxon>
        <taxon>Schistosomatidae</taxon>
        <taxon>Trichobilharzia</taxon>
    </lineage>
</organism>
<keyword evidence="1" id="KW-0812">Transmembrane</keyword>
<reference evidence="3" key="2">
    <citation type="submission" date="2023-11" db="UniProtKB">
        <authorList>
            <consortium name="WormBaseParasite"/>
        </authorList>
    </citation>
    <scope>IDENTIFICATION</scope>
</reference>
<feature type="transmembrane region" description="Helical" evidence="1">
    <location>
        <begin position="423"/>
        <end position="444"/>
    </location>
</feature>
<reference evidence="2" key="1">
    <citation type="submission" date="2022-06" db="EMBL/GenBank/DDBJ databases">
        <authorList>
            <person name="Berger JAMES D."/>
            <person name="Berger JAMES D."/>
        </authorList>
    </citation>
    <scope>NUCLEOTIDE SEQUENCE [LARGE SCALE GENOMIC DNA]</scope>
</reference>
<keyword evidence="1" id="KW-0472">Membrane</keyword>
<dbReference type="WBParaSite" id="TREG1_36780.1">
    <property type="protein sequence ID" value="TREG1_36780.1"/>
    <property type="gene ID" value="TREG1_36780"/>
</dbReference>
<dbReference type="AlphaFoldDB" id="A0AA85JJS9"/>
<name>A0AA85JJS9_TRIRE</name>
<feature type="transmembrane region" description="Helical" evidence="1">
    <location>
        <begin position="450"/>
        <end position="471"/>
    </location>
</feature>
<feature type="transmembrane region" description="Helical" evidence="1">
    <location>
        <begin position="93"/>
        <end position="115"/>
    </location>
</feature>